<accession>A0A0D2WRB4</accession>
<dbReference type="eggNOG" id="KOG1735">
    <property type="taxonomic scope" value="Eukaryota"/>
</dbReference>
<proteinExistence type="inferred from homology"/>
<dbReference type="PhylomeDB" id="A0A0D2WRB4"/>
<keyword evidence="5" id="KW-1185">Reference proteome</keyword>
<dbReference type="SUPFAM" id="SSF55753">
    <property type="entry name" value="Actin depolymerizing proteins"/>
    <property type="match status" value="1"/>
</dbReference>
<dbReference type="GO" id="GO:0003779">
    <property type="term" value="F:actin binding"/>
    <property type="evidence" value="ECO:0007669"/>
    <property type="project" value="UniProtKB-KW"/>
</dbReference>
<dbReference type="AlphaFoldDB" id="A0A0D2WRB4"/>
<protein>
    <recommendedName>
        <fullName evidence="3">ADF-H domain-containing protein</fullName>
    </recommendedName>
</protein>
<feature type="domain" description="ADF-H" evidence="3">
    <location>
        <begin position="1"/>
        <end position="137"/>
    </location>
</feature>
<dbReference type="Pfam" id="PF00241">
    <property type="entry name" value="Cofilin_ADF"/>
    <property type="match status" value="1"/>
</dbReference>
<dbReference type="Proteomes" id="UP000008743">
    <property type="component" value="Unassembled WGS sequence"/>
</dbReference>
<dbReference type="GO" id="GO:0030042">
    <property type="term" value="P:actin filament depolymerization"/>
    <property type="evidence" value="ECO:0007669"/>
    <property type="project" value="InterPro"/>
</dbReference>
<name>A0A0D2WRB4_CAPO3</name>
<dbReference type="PANTHER" id="PTHR11913">
    <property type="entry name" value="COFILIN-RELATED"/>
    <property type="match status" value="1"/>
</dbReference>
<sequence>MHFSPECLALFNNMQRGKANHRFVIFTMNDQGCVDISQLGSETAEFDEFVAALPANKARYALYNLQYTAQDTSTRVLVARHKLIFVQWIPNECSGKDKMFYAINAPGVRLAGPSTNTCVQACSMADLDLDAIKQSAARFEAEKLVV</sequence>
<evidence type="ECO:0000313" key="5">
    <source>
        <dbReference type="Proteomes" id="UP000008743"/>
    </source>
</evidence>
<dbReference type="PROSITE" id="PS51263">
    <property type="entry name" value="ADF_H"/>
    <property type="match status" value="1"/>
</dbReference>
<dbReference type="OrthoDB" id="10249245at2759"/>
<evidence type="ECO:0000313" key="4">
    <source>
        <dbReference type="EMBL" id="KJE93718.1"/>
    </source>
</evidence>
<dbReference type="RefSeq" id="XP_004348298.1">
    <property type="nucleotide sequence ID" value="XM_004348248.2"/>
</dbReference>
<comment type="similarity">
    <text evidence="1">Belongs to the actin-binding proteins ADF family.</text>
</comment>
<organism evidence="4 5">
    <name type="scientific">Capsaspora owczarzaki (strain ATCC 30864)</name>
    <dbReference type="NCBI Taxonomy" id="595528"/>
    <lineage>
        <taxon>Eukaryota</taxon>
        <taxon>Filasterea</taxon>
        <taxon>Capsaspora</taxon>
    </lineage>
</organism>
<dbReference type="InterPro" id="IPR017904">
    <property type="entry name" value="ADF/Cofilin"/>
</dbReference>
<evidence type="ECO:0000256" key="1">
    <source>
        <dbReference type="ARBA" id="ARBA00006844"/>
    </source>
</evidence>
<dbReference type="SMART" id="SM00102">
    <property type="entry name" value="ADF"/>
    <property type="match status" value="1"/>
</dbReference>
<dbReference type="STRING" id="595528.A0A0D2WRB4"/>
<dbReference type="GO" id="GO:0015629">
    <property type="term" value="C:actin cytoskeleton"/>
    <property type="evidence" value="ECO:0007669"/>
    <property type="project" value="InterPro"/>
</dbReference>
<dbReference type="InParanoid" id="A0A0D2WRB4"/>
<gene>
    <name evidence="4" type="ORF">CAOG_004470</name>
</gene>
<dbReference type="InterPro" id="IPR002108">
    <property type="entry name" value="ADF-H"/>
</dbReference>
<dbReference type="Gene3D" id="3.40.20.10">
    <property type="entry name" value="Severin"/>
    <property type="match status" value="1"/>
</dbReference>
<keyword evidence="2" id="KW-0009">Actin-binding</keyword>
<dbReference type="EMBL" id="KE346365">
    <property type="protein sequence ID" value="KJE93718.1"/>
    <property type="molecule type" value="Genomic_DNA"/>
</dbReference>
<evidence type="ECO:0000259" key="3">
    <source>
        <dbReference type="PROSITE" id="PS51263"/>
    </source>
</evidence>
<dbReference type="InterPro" id="IPR029006">
    <property type="entry name" value="ADF-H/Gelsolin-like_dom_sf"/>
</dbReference>
<evidence type="ECO:0000256" key="2">
    <source>
        <dbReference type="ARBA" id="ARBA00023203"/>
    </source>
</evidence>
<reference evidence="5" key="1">
    <citation type="submission" date="2011-02" db="EMBL/GenBank/DDBJ databases">
        <title>The Genome Sequence of Capsaspora owczarzaki ATCC 30864.</title>
        <authorList>
            <person name="Russ C."/>
            <person name="Cuomo C."/>
            <person name="Burger G."/>
            <person name="Gray M.W."/>
            <person name="Holland P.W.H."/>
            <person name="King N."/>
            <person name="Lang F.B.F."/>
            <person name="Roger A.J."/>
            <person name="Ruiz-Trillo I."/>
            <person name="Young S.K."/>
            <person name="Zeng Q."/>
            <person name="Gargeya S."/>
            <person name="Alvarado L."/>
            <person name="Berlin A."/>
            <person name="Chapman S.B."/>
            <person name="Chen Z."/>
            <person name="Freedman E."/>
            <person name="Gellesch M."/>
            <person name="Goldberg J."/>
            <person name="Griggs A."/>
            <person name="Gujja S."/>
            <person name="Heilman E."/>
            <person name="Heiman D."/>
            <person name="Howarth C."/>
            <person name="Mehta T."/>
            <person name="Neiman D."/>
            <person name="Pearson M."/>
            <person name="Roberts A."/>
            <person name="Saif S."/>
            <person name="Shea T."/>
            <person name="Shenoy N."/>
            <person name="Sisk P."/>
            <person name="Stolte C."/>
            <person name="Sykes S."/>
            <person name="White J."/>
            <person name="Yandava C."/>
            <person name="Haas B."/>
            <person name="Nusbaum C."/>
            <person name="Birren B."/>
        </authorList>
    </citation>
    <scope>NUCLEOTIDE SEQUENCE</scope>
    <source>
        <strain evidence="5">ATCC 30864</strain>
    </source>
</reference>